<dbReference type="PANTHER" id="PTHR37984:SF5">
    <property type="entry name" value="PROTEIN NYNRIN-LIKE"/>
    <property type="match status" value="1"/>
</dbReference>
<evidence type="ECO:0000259" key="3">
    <source>
        <dbReference type="Pfam" id="PF17919"/>
    </source>
</evidence>
<dbReference type="STRING" id="5643.A0A060S563"/>
<dbReference type="OrthoDB" id="444848at2759"/>
<keyword evidence="6" id="KW-1185">Reference proteome</keyword>
<evidence type="ECO:0008006" key="7">
    <source>
        <dbReference type="Google" id="ProtNLM"/>
    </source>
</evidence>
<protein>
    <recommendedName>
        <fullName evidence="7">Integrase catalytic domain-containing protein</fullName>
    </recommendedName>
</protein>
<evidence type="ECO:0000259" key="4">
    <source>
        <dbReference type="Pfam" id="PF17921"/>
    </source>
</evidence>
<dbReference type="PANTHER" id="PTHR37984">
    <property type="entry name" value="PROTEIN CBG26694"/>
    <property type="match status" value="1"/>
</dbReference>
<sequence>MEDLKQALLESPALHAINYKSPVPVILAVDTSYIAVGYHLAQCDEQKPQIHYYSRFGSITLNERESHFSQPKLELCGLFHALQATKLYLIGICNLVVKVDARSIKGMLNNPDLAPSASMNRWILAILTFHFRLAHVPGTLHGPDSLTEDGHDFSGGEEDDEEDEQATRAANRTTIPIASETEAANFAEPEGKNFFSDDRKLWQKSTDGAHKLMVWPEKWLDILRAAHDHLGHRGRYVTSQFVGKRFWWPTMQEDVVCSAFLSAVRDLEKCFNLHHIKISPYNSKANSIVERSHFDMRQVLFKAADGDQKPWSQVVHYAFWAERVTVCKQKGCSLYFAVTGCHPVLPMDIAEVTYLSPPPTSLLSSGELIARRAIKLQKRHDQLSLLKPRVYHARIEAAKKFKRDHPATIRNFDFKPGTLVLMRYTQIEKSLNWKMQPHYTGPLVMVSQNRGGTYVLCELDESVLHRTIAAFCLVPYLLQKVIALPPGFANISKKRLDKLISSEDDKEPKN</sequence>
<feature type="compositionally biased region" description="Acidic residues" evidence="2">
    <location>
        <begin position="155"/>
        <end position="164"/>
    </location>
</feature>
<evidence type="ECO:0000313" key="6">
    <source>
        <dbReference type="Proteomes" id="UP000029665"/>
    </source>
</evidence>
<proteinExistence type="predicted"/>
<dbReference type="Proteomes" id="UP000029665">
    <property type="component" value="Unassembled WGS sequence"/>
</dbReference>
<dbReference type="EMBL" id="CCBP010000045">
    <property type="protein sequence ID" value="CDO69490.1"/>
    <property type="molecule type" value="Genomic_DNA"/>
</dbReference>
<dbReference type="GO" id="GO:0016787">
    <property type="term" value="F:hydrolase activity"/>
    <property type="evidence" value="ECO:0007669"/>
    <property type="project" value="UniProtKB-KW"/>
</dbReference>
<gene>
    <name evidence="5" type="ORF">BN946_scf184662.g10</name>
</gene>
<dbReference type="InterPro" id="IPR041577">
    <property type="entry name" value="RT_RNaseH_2"/>
</dbReference>
<dbReference type="Pfam" id="PF17919">
    <property type="entry name" value="RT_RNaseH_2"/>
    <property type="match status" value="1"/>
</dbReference>
<organism evidence="5 6">
    <name type="scientific">Pycnoporus cinnabarinus</name>
    <name type="common">Cinnabar-red polypore</name>
    <name type="synonym">Trametes cinnabarina</name>
    <dbReference type="NCBI Taxonomy" id="5643"/>
    <lineage>
        <taxon>Eukaryota</taxon>
        <taxon>Fungi</taxon>
        <taxon>Dikarya</taxon>
        <taxon>Basidiomycota</taxon>
        <taxon>Agaricomycotina</taxon>
        <taxon>Agaricomycetes</taxon>
        <taxon>Polyporales</taxon>
        <taxon>Polyporaceae</taxon>
        <taxon>Trametes</taxon>
    </lineage>
</organism>
<dbReference type="InterPro" id="IPR012337">
    <property type="entry name" value="RNaseH-like_sf"/>
</dbReference>
<dbReference type="HOGENOM" id="CLU_534344_0_0_1"/>
<accession>A0A060S563</accession>
<evidence type="ECO:0000313" key="5">
    <source>
        <dbReference type="EMBL" id="CDO69490.1"/>
    </source>
</evidence>
<reference evidence="5" key="1">
    <citation type="submission" date="2014-01" db="EMBL/GenBank/DDBJ databases">
        <title>The genome of the white-rot fungus Pycnoporus cinnabarinus: a basidiomycete model with a versatile arsenal for lignocellulosic biomass breakdown.</title>
        <authorList>
            <person name="Levasseur A."/>
            <person name="Lomascolo A."/>
            <person name="Ruiz-Duenas F.J."/>
            <person name="Uzan E."/>
            <person name="Piumi F."/>
            <person name="Kues U."/>
            <person name="Ram A.F.J."/>
            <person name="Murat C."/>
            <person name="Haon M."/>
            <person name="Benoit I."/>
            <person name="Arfi Y."/>
            <person name="Chevret D."/>
            <person name="Drula E."/>
            <person name="Kwon M.J."/>
            <person name="Gouret P."/>
            <person name="Lesage-Meessen L."/>
            <person name="Lombard V."/>
            <person name="Mariette J."/>
            <person name="Noirot C."/>
            <person name="Park J."/>
            <person name="Patyshakuliyeva A."/>
            <person name="Wieneger R.A.B."/>
            <person name="Wosten H.A.B."/>
            <person name="Martin F."/>
            <person name="Coutinho P.M."/>
            <person name="de Vries R."/>
            <person name="Martinez A.T."/>
            <person name="Klopp C."/>
            <person name="Pontarotti P."/>
            <person name="Henrissat B."/>
            <person name="Record E."/>
        </authorList>
    </citation>
    <scope>NUCLEOTIDE SEQUENCE [LARGE SCALE GENOMIC DNA]</scope>
    <source>
        <strain evidence="5">BRFM137</strain>
    </source>
</reference>
<dbReference type="SUPFAM" id="SSF56672">
    <property type="entry name" value="DNA/RNA polymerases"/>
    <property type="match status" value="1"/>
</dbReference>
<dbReference type="AlphaFoldDB" id="A0A060S563"/>
<evidence type="ECO:0000256" key="1">
    <source>
        <dbReference type="ARBA" id="ARBA00023268"/>
    </source>
</evidence>
<feature type="domain" description="Integrase zinc-binding" evidence="4">
    <location>
        <begin position="217"/>
        <end position="255"/>
    </location>
</feature>
<evidence type="ECO:0000256" key="2">
    <source>
        <dbReference type="SAM" id="MobiDB-lite"/>
    </source>
</evidence>
<dbReference type="InterPro" id="IPR041588">
    <property type="entry name" value="Integrase_H2C2"/>
</dbReference>
<feature type="region of interest" description="Disordered" evidence="2">
    <location>
        <begin position="142"/>
        <end position="170"/>
    </location>
</feature>
<dbReference type="Gene3D" id="1.10.340.70">
    <property type="match status" value="1"/>
</dbReference>
<dbReference type="GO" id="GO:0004519">
    <property type="term" value="F:endonuclease activity"/>
    <property type="evidence" value="ECO:0007669"/>
    <property type="project" value="UniProtKB-KW"/>
</dbReference>
<feature type="domain" description="Reverse transcriptase/retrotransposon-derived protein RNase H-like" evidence="3">
    <location>
        <begin position="2"/>
        <end position="91"/>
    </location>
</feature>
<dbReference type="InterPro" id="IPR050951">
    <property type="entry name" value="Retrovirus_Pol_polyprotein"/>
</dbReference>
<dbReference type="Pfam" id="PF17921">
    <property type="entry name" value="Integrase_H2C2"/>
    <property type="match status" value="1"/>
</dbReference>
<name>A0A060S563_PYCCI</name>
<dbReference type="GO" id="GO:0003964">
    <property type="term" value="F:RNA-directed DNA polymerase activity"/>
    <property type="evidence" value="ECO:0007669"/>
    <property type="project" value="UniProtKB-KW"/>
</dbReference>
<comment type="caution">
    <text evidence="5">The sequence shown here is derived from an EMBL/GenBank/DDBJ whole genome shotgun (WGS) entry which is preliminary data.</text>
</comment>
<dbReference type="SUPFAM" id="SSF53098">
    <property type="entry name" value="Ribonuclease H-like"/>
    <property type="match status" value="1"/>
</dbReference>
<dbReference type="InterPro" id="IPR043502">
    <property type="entry name" value="DNA/RNA_pol_sf"/>
</dbReference>
<keyword evidence="1" id="KW-0511">Multifunctional enzyme</keyword>